<dbReference type="EMBL" id="CP089291">
    <property type="protein sequence ID" value="UOF91529.1"/>
    <property type="molecule type" value="Genomic_DNA"/>
</dbReference>
<feature type="region of interest" description="Disordered" evidence="1">
    <location>
        <begin position="259"/>
        <end position="303"/>
    </location>
</feature>
<evidence type="ECO:0000313" key="5">
    <source>
        <dbReference type="Proteomes" id="UP000830167"/>
    </source>
</evidence>
<protein>
    <submittedName>
        <fullName evidence="4">S-layer homology domain-containing protein</fullName>
    </submittedName>
</protein>
<proteinExistence type="predicted"/>
<feature type="domain" description="SLH" evidence="3">
    <location>
        <begin position="196"/>
        <end position="259"/>
    </location>
</feature>
<dbReference type="InterPro" id="IPR051465">
    <property type="entry name" value="Cell_Envelope_Struct_Comp"/>
</dbReference>
<dbReference type="PANTHER" id="PTHR43308:SF5">
    <property type="entry name" value="S-LAYER PROTEIN _ PEPTIDOGLYCAN ENDO-BETA-N-ACETYLGLUCOSAMINIDASE"/>
    <property type="match status" value="1"/>
</dbReference>
<name>A0ABY4CMK5_9BACL</name>
<dbReference type="InterPro" id="IPR001119">
    <property type="entry name" value="SLH_dom"/>
</dbReference>
<organism evidence="4 5">
    <name type="scientific">Fodinisporobacter ferrooxydans</name>
    <dbReference type="NCBI Taxonomy" id="2901836"/>
    <lineage>
        <taxon>Bacteria</taxon>
        <taxon>Bacillati</taxon>
        <taxon>Bacillota</taxon>
        <taxon>Bacilli</taxon>
        <taxon>Bacillales</taxon>
        <taxon>Alicyclobacillaceae</taxon>
        <taxon>Fodinisporobacter</taxon>
    </lineage>
</organism>
<gene>
    <name evidence="4" type="ORF">LSG31_04560</name>
</gene>
<evidence type="ECO:0000256" key="1">
    <source>
        <dbReference type="SAM" id="MobiDB-lite"/>
    </source>
</evidence>
<feature type="chain" id="PRO_5045070925" evidence="2">
    <location>
        <begin position="27"/>
        <end position="303"/>
    </location>
</feature>
<keyword evidence="2" id="KW-0732">Signal</keyword>
<evidence type="ECO:0000259" key="3">
    <source>
        <dbReference type="PROSITE" id="PS51272"/>
    </source>
</evidence>
<feature type="compositionally biased region" description="Low complexity" evidence="1">
    <location>
        <begin position="259"/>
        <end position="296"/>
    </location>
</feature>
<keyword evidence="5" id="KW-1185">Reference proteome</keyword>
<dbReference type="PROSITE" id="PS51272">
    <property type="entry name" value="SLH"/>
    <property type="match status" value="3"/>
</dbReference>
<evidence type="ECO:0000256" key="2">
    <source>
        <dbReference type="SAM" id="SignalP"/>
    </source>
</evidence>
<dbReference type="PANTHER" id="PTHR43308">
    <property type="entry name" value="OUTER MEMBRANE PROTEIN ALPHA-RELATED"/>
    <property type="match status" value="1"/>
</dbReference>
<sequence length="303" mass="32765">MKKLLATVTAVTTIATIAGGTVPAFASTYNFHGIHMRGNHNSINIQDNSTNYNFTTNITFNDLGNFRWAAKAIEDMAKKGIIKGMGKHQFDPGQSITRAQFAVLVTKQFGLQTSTTATQDFADVPPTLANGKPNWAFPYVEATKDYFDATANLSGGYNFNPSQPMRREDVAVTLVKIMEKLNLVQPDSSDQVQQVLANYQDLDQVPGSLQTYIATAITNNLMKGDGNGNFAPLRPLRRAEAAVLLDRISSQMVVVPGDNPTTTVTTDTYGSSTVSNDNYSTDNSAASTDSASTTITTEDHSND</sequence>
<reference evidence="4" key="1">
    <citation type="submission" date="2021-12" db="EMBL/GenBank/DDBJ databases">
        <title>Alicyclobacillaceae gen. nov., sp. nov., isolated from chalcocite enrichment system.</title>
        <authorList>
            <person name="Jiang Z."/>
        </authorList>
    </citation>
    <scope>NUCLEOTIDE SEQUENCE</scope>
    <source>
        <strain evidence="4">MYW30-H2</strain>
    </source>
</reference>
<evidence type="ECO:0000313" key="4">
    <source>
        <dbReference type="EMBL" id="UOF91529.1"/>
    </source>
</evidence>
<feature type="signal peptide" evidence="2">
    <location>
        <begin position="1"/>
        <end position="26"/>
    </location>
</feature>
<feature type="domain" description="SLH" evidence="3">
    <location>
        <begin position="56"/>
        <end position="119"/>
    </location>
</feature>
<dbReference type="RefSeq" id="WP_347438221.1">
    <property type="nucleotide sequence ID" value="NZ_CP089291.1"/>
</dbReference>
<dbReference type="Proteomes" id="UP000830167">
    <property type="component" value="Chromosome"/>
</dbReference>
<accession>A0ABY4CMK5</accession>
<feature type="domain" description="SLH" evidence="3">
    <location>
        <begin position="123"/>
        <end position="188"/>
    </location>
</feature>
<dbReference type="Pfam" id="PF00395">
    <property type="entry name" value="SLH"/>
    <property type="match status" value="2"/>
</dbReference>